<proteinExistence type="predicted"/>
<dbReference type="InterPro" id="IPR036397">
    <property type="entry name" value="RNaseH_sf"/>
</dbReference>
<name>A0A6L2K685_TANCI</name>
<dbReference type="Pfam" id="PF07727">
    <property type="entry name" value="RVT_2"/>
    <property type="match status" value="1"/>
</dbReference>
<dbReference type="InterPro" id="IPR057670">
    <property type="entry name" value="SH3_retrovirus"/>
</dbReference>
<dbReference type="Pfam" id="PF25597">
    <property type="entry name" value="SH3_retrovirus"/>
    <property type="match status" value="1"/>
</dbReference>
<protein>
    <submittedName>
        <fullName evidence="5">Putative ribonuclease H-like domain-containing protein</fullName>
    </submittedName>
</protein>
<evidence type="ECO:0000256" key="1">
    <source>
        <dbReference type="ARBA" id="ARBA00022723"/>
    </source>
</evidence>
<comment type="caution">
    <text evidence="5">The sequence shown here is derived from an EMBL/GenBank/DDBJ whole genome shotgun (WGS) entry which is preliminary data.</text>
</comment>
<keyword evidence="2" id="KW-0378">Hydrolase</keyword>
<feature type="compositionally biased region" description="Polar residues" evidence="3">
    <location>
        <begin position="760"/>
        <end position="771"/>
    </location>
</feature>
<evidence type="ECO:0000313" key="5">
    <source>
        <dbReference type="EMBL" id="GEU43585.1"/>
    </source>
</evidence>
<dbReference type="InterPro" id="IPR039537">
    <property type="entry name" value="Retrotran_Ty1/copia-like"/>
</dbReference>
<dbReference type="PROSITE" id="PS50994">
    <property type="entry name" value="INTEGRASE"/>
    <property type="match status" value="1"/>
</dbReference>
<dbReference type="Gene3D" id="3.30.420.10">
    <property type="entry name" value="Ribonuclease H-like superfamily/Ribonuclease H"/>
    <property type="match status" value="1"/>
</dbReference>
<dbReference type="PANTHER" id="PTHR42648">
    <property type="entry name" value="TRANSPOSASE, PUTATIVE-RELATED"/>
    <property type="match status" value="1"/>
</dbReference>
<dbReference type="EMBL" id="BKCJ010001729">
    <property type="protein sequence ID" value="GEU43585.1"/>
    <property type="molecule type" value="Genomic_DNA"/>
</dbReference>
<organism evidence="5">
    <name type="scientific">Tanacetum cinerariifolium</name>
    <name type="common">Dalmatian daisy</name>
    <name type="synonym">Chrysanthemum cinerariifolium</name>
    <dbReference type="NCBI Taxonomy" id="118510"/>
    <lineage>
        <taxon>Eukaryota</taxon>
        <taxon>Viridiplantae</taxon>
        <taxon>Streptophyta</taxon>
        <taxon>Embryophyta</taxon>
        <taxon>Tracheophyta</taxon>
        <taxon>Spermatophyta</taxon>
        <taxon>Magnoliopsida</taxon>
        <taxon>eudicotyledons</taxon>
        <taxon>Gunneridae</taxon>
        <taxon>Pentapetalae</taxon>
        <taxon>asterids</taxon>
        <taxon>campanulids</taxon>
        <taxon>Asterales</taxon>
        <taxon>Asteraceae</taxon>
        <taxon>Asteroideae</taxon>
        <taxon>Anthemideae</taxon>
        <taxon>Anthemidinae</taxon>
        <taxon>Tanacetum</taxon>
    </lineage>
</organism>
<dbReference type="InterPro" id="IPR025724">
    <property type="entry name" value="GAG-pre-integrase_dom"/>
</dbReference>
<dbReference type="InterPro" id="IPR001584">
    <property type="entry name" value="Integrase_cat-core"/>
</dbReference>
<evidence type="ECO:0000256" key="2">
    <source>
        <dbReference type="ARBA" id="ARBA00022801"/>
    </source>
</evidence>
<dbReference type="Pfam" id="PF00665">
    <property type="entry name" value="rve"/>
    <property type="match status" value="1"/>
</dbReference>
<dbReference type="PANTHER" id="PTHR42648:SF32">
    <property type="entry name" value="RIBONUCLEASE H-LIKE DOMAIN, GAG-PRE-INTEGRASE DOMAIN PROTEIN-RELATED"/>
    <property type="match status" value="1"/>
</dbReference>
<dbReference type="InterPro" id="IPR012337">
    <property type="entry name" value="RNaseH-like_sf"/>
</dbReference>
<dbReference type="AlphaFoldDB" id="A0A6L2K685"/>
<evidence type="ECO:0000256" key="3">
    <source>
        <dbReference type="SAM" id="MobiDB-lite"/>
    </source>
</evidence>
<evidence type="ECO:0000259" key="4">
    <source>
        <dbReference type="PROSITE" id="PS50994"/>
    </source>
</evidence>
<gene>
    <name evidence="5" type="ORF">Tci_015563</name>
</gene>
<dbReference type="GO" id="GO:0003676">
    <property type="term" value="F:nucleic acid binding"/>
    <property type="evidence" value="ECO:0007669"/>
    <property type="project" value="InterPro"/>
</dbReference>
<dbReference type="SUPFAM" id="SSF53098">
    <property type="entry name" value="Ribonuclease H-like"/>
    <property type="match status" value="1"/>
</dbReference>
<dbReference type="InterPro" id="IPR013103">
    <property type="entry name" value="RVT_2"/>
</dbReference>
<sequence length="901" mass="102659">MSYLTDYEEIDRGYVAFGGNRKGGKITGKGGLTCLFAKATSDESRLWHRRLGYLNFKTMNKLVKRNLVRGLPSKIFENEQTYFACQKGKQHRASCKTKTKNSISLPLHMLHMDLFGPTFVKSLMKKMYCLVVTDDYSRFTWVFFLSTKDETSDILKSFITRIENIVDHRDNVIRCDNETEFKNRDMNQFCEMKGIMRQYSVAKTPQQNRVTERINRILIEAARTMLANSKLPTTFWVEAASTACYVQNRVLVVNHHNKTPYELFPVRTPMLSFMRPFGCPVIILNTIDHLGKFDEKVEEGFFVGYSLNSKAFRVFNSRTRIVEETLHIRFSKNTPNNVGTQFNGNASTKDNNNACQARKDTNRVNAVSSTVNAASNEVNAVSSTVNAASNEVNAVSRKLSIKLPDDPNMPKLKDINIFADSNEDVFGAEDFMVYQMDVKSAFIYGKIKEEVYVFQPLGFEDPDFPDKVYKVEKALYGLHQAPRAWYETLSTYLFDNGFQRGKIDKTLFIRRHKGDILLTTAKSKIVNEEVQIHALVDGMKVCSNILDKQLDGLPTHKKKYDVSFHTKNVFANMKRSGKGFSDKAVLKEGGDSLVRATTTASSLEAEHDSDAKTPWVIPQLILEDELKRTKIAQQTKIDGLEKGVKKLDRKHRSRTHKLKRLYKVGLTARVISSSDDEALDKEDISKQGRTYEIDADEDIALVSTHDDNIIQDEGIEDVVSATETIVTTTPTITAEFTKTNVEVTQDPKRKGVMIQEPEETTTTKIASSQQPRVHKGKGKEKLIKEPKMPKKKKHQIRDDKELAKKLQAKMQAGIDEENMIAREKAQNKQEANEALISTWDDSQAKIEADAQLAQRLHKEEQLQFTDAEKAKLLMEFIKKRRKLFAAIRNEEKRNIPPTKAQ</sequence>
<feature type="domain" description="Integrase catalytic" evidence="4">
    <location>
        <begin position="102"/>
        <end position="268"/>
    </location>
</feature>
<keyword evidence="1" id="KW-0479">Metal-binding</keyword>
<reference evidence="5" key="1">
    <citation type="journal article" date="2019" name="Sci. Rep.">
        <title>Draft genome of Tanacetum cinerariifolium, the natural source of mosquito coil.</title>
        <authorList>
            <person name="Yamashiro T."/>
            <person name="Shiraishi A."/>
            <person name="Satake H."/>
            <person name="Nakayama K."/>
        </authorList>
    </citation>
    <scope>NUCLEOTIDE SEQUENCE</scope>
</reference>
<accession>A0A6L2K685</accession>
<dbReference type="GO" id="GO:0046872">
    <property type="term" value="F:metal ion binding"/>
    <property type="evidence" value="ECO:0007669"/>
    <property type="project" value="UniProtKB-KW"/>
</dbReference>
<dbReference type="GO" id="GO:0015074">
    <property type="term" value="P:DNA integration"/>
    <property type="evidence" value="ECO:0007669"/>
    <property type="project" value="InterPro"/>
</dbReference>
<dbReference type="GO" id="GO:0016787">
    <property type="term" value="F:hydrolase activity"/>
    <property type="evidence" value="ECO:0007669"/>
    <property type="project" value="UniProtKB-KW"/>
</dbReference>
<dbReference type="Pfam" id="PF13976">
    <property type="entry name" value="gag_pre-integrs"/>
    <property type="match status" value="1"/>
</dbReference>
<feature type="region of interest" description="Disordered" evidence="3">
    <location>
        <begin position="758"/>
        <end position="779"/>
    </location>
</feature>